<feature type="transmembrane region" description="Helical" evidence="1">
    <location>
        <begin position="118"/>
        <end position="140"/>
    </location>
</feature>
<dbReference type="AlphaFoldDB" id="A0A921JJ12"/>
<dbReference type="Proteomes" id="UP000711407">
    <property type="component" value="Unassembled WGS sequence"/>
</dbReference>
<organism evidence="2 3">
    <name type="scientific">Candidatus Amulumruptor caecigallinarius</name>
    <dbReference type="NCBI Taxonomy" id="2109911"/>
    <lineage>
        <taxon>Bacteria</taxon>
        <taxon>Pseudomonadati</taxon>
        <taxon>Bacteroidota</taxon>
        <taxon>Bacteroidia</taxon>
        <taxon>Bacteroidales</taxon>
        <taxon>Muribaculaceae</taxon>
        <taxon>Candidatus Amulumruptor</taxon>
    </lineage>
</organism>
<sequence>VAYLNRIQTRSLGKLITLGFLFRNHSQIDSARYYMDVSKSMYNENPGLYSINTYNNLRLLEQSVGLLEKGTVSPYEGTVINDSISEITSIQRKISEERRDYNNQLQIQLLQSKAHRQLLMNFGLGLLLAMTIGFGIYVWWSKRKFLKLKERLENVKVEQIVAEANDDELDKTLDLIRRRMDICIEQFRDSKLQAEFDKITMQYRNSGNYPPVKEREAMKKILIGCFADFIVDLKMTGVKLNMEDIVTCLMSCLRESNATVAACLGATETAVRTRKSRLRAKLPTEILDLLEL</sequence>
<proteinExistence type="predicted"/>
<reference evidence="2" key="2">
    <citation type="submission" date="2021-09" db="EMBL/GenBank/DDBJ databases">
        <authorList>
            <person name="Gilroy R."/>
        </authorList>
    </citation>
    <scope>NUCLEOTIDE SEQUENCE</scope>
    <source>
        <strain evidence="2">4100</strain>
    </source>
</reference>
<feature type="non-terminal residue" evidence="2">
    <location>
        <position position="1"/>
    </location>
</feature>
<keyword evidence="1" id="KW-0812">Transmembrane</keyword>
<keyword evidence="1" id="KW-0472">Membrane</keyword>
<dbReference type="EMBL" id="DYXT01000045">
    <property type="protein sequence ID" value="HJE39793.1"/>
    <property type="molecule type" value="Genomic_DNA"/>
</dbReference>
<keyword evidence="1" id="KW-1133">Transmembrane helix</keyword>
<name>A0A921JJ12_9BACT</name>
<accession>A0A921JJ12</accession>
<protein>
    <submittedName>
        <fullName evidence="2">Uncharacterized protein</fullName>
    </submittedName>
</protein>
<gene>
    <name evidence="2" type="ORF">K8V47_08575</name>
</gene>
<evidence type="ECO:0000313" key="2">
    <source>
        <dbReference type="EMBL" id="HJE39793.1"/>
    </source>
</evidence>
<evidence type="ECO:0000313" key="3">
    <source>
        <dbReference type="Proteomes" id="UP000711407"/>
    </source>
</evidence>
<reference evidence="2" key="1">
    <citation type="journal article" date="2021" name="PeerJ">
        <title>Extensive microbial diversity within the chicken gut microbiome revealed by metagenomics and culture.</title>
        <authorList>
            <person name="Gilroy R."/>
            <person name="Ravi A."/>
            <person name="Getino M."/>
            <person name="Pursley I."/>
            <person name="Horton D.L."/>
            <person name="Alikhan N.F."/>
            <person name="Baker D."/>
            <person name="Gharbi K."/>
            <person name="Hall N."/>
            <person name="Watson M."/>
            <person name="Adriaenssens E.M."/>
            <person name="Foster-Nyarko E."/>
            <person name="Jarju S."/>
            <person name="Secka A."/>
            <person name="Antonio M."/>
            <person name="Oren A."/>
            <person name="Chaudhuri R.R."/>
            <person name="La Ragione R."/>
            <person name="Hildebrand F."/>
            <person name="Pallen M.J."/>
        </authorList>
    </citation>
    <scope>NUCLEOTIDE SEQUENCE</scope>
    <source>
        <strain evidence="2">4100</strain>
    </source>
</reference>
<comment type="caution">
    <text evidence="2">The sequence shown here is derived from an EMBL/GenBank/DDBJ whole genome shotgun (WGS) entry which is preliminary data.</text>
</comment>
<evidence type="ECO:0000256" key="1">
    <source>
        <dbReference type="SAM" id="Phobius"/>
    </source>
</evidence>